<dbReference type="InterPro" id="IPR021284">
    <property type="entry name" value="DUF2750"/>
</dbReference>
<gene>
    <name evidence="1" type="ORF">CLORY_43360</name>
</gene>
<comment type="caution">
    <text evidence="1">The sequence shown here is derived from an EMBL/GenBank/DDBJ whole genome shotgun (WGS) entry which is preliminary data.</text>
</comment>
<keyword evidence="2" id="KW-1185">Reference proteome</keyword>
<dbReference type="Proteomes" id="UP000190080">
    <property type="component" value="Unassembled WGS sequence"/>
</dbReference>
<organism evidence="1 2">
    <name type="scientific">Clostridium oryzae</name>
    <dbReference type="NCBI Taxonomy" id="1450648"/>
    <lineage>
        <taxon>Bacteria</taxon>
        <taxon>Bacillati</taxon>
        <taxon>Bacillota</taxon>
        <taxon>Clostridia</taxon>
        <taxon>Eubacteriales</taxon>
        <taxon>Clostridiaceae</taxon>
        <taxon>Clostridium</taxon>
    </lineage>
</organism>
<evidence type="ECO:0008006" key="3">
    <source>
        <dbReference type="Google" id="ProtNLM"/>
    </source>
</evidence>
<name>A0A1V4I7Z7_9CLOT</name>
<evidence type="ECO:0000313" key="1">
    <source>
        <dbReference type="EMBL" id="OPJ56108.1"/>
    </source>
</evidence>
<evidence type="ECO:0000313" key="2">
    <source>
        <dbReference type="Proteomes" id="UP000190080"/>
    </source>
</evidence>
<sequence>MGYSEIEEVFCLTDDRKYKAFFNIAAESEIICGLKAKEKWITVKDENGNPSMPIWPGYGFAKYCQENQWKDTQIEGIDLYEFLEYWLSGMKRDGCSVLVLADTAGGGIAVEADKFKEELEKYLSSEF</sequence>
<dbReference type="AlphaFoldDB" id="A0A1V4I7Z7"/>
<dbReference type="RefSeq" id="WP_079428442.1">
    <property type="nucleotide sequence ID" value="NZ_MZGV01000102.1"/>
</dbReference>
<protein>
    <recommendedName>
        <fullName evidence="3">DUF2750 domain-containing protein</fullName>
    </recommendedName>
</protein>
<dbReference type="OrthoDB" id="2936081at2"/>
<dbReference type="EMBL" id="MZGV01000102">
    <property type="protein sequence ID" value="OPJ56108.1"/>
    <property type="molecule type" value="Genomic_DNA"/>
</dbReference>
<reference evidence="1 2" key="1">
    <citation type="submission" date="2017-03" db="EMBL/GenBank/DDBJ databases">
        <title>Genome sequence of Clostridium oryzae DSM 28571.</title>
        <authorList>
            <person name="Poehlein A."/>
            <person name="Daniel R."/>
        </authorList>
    </citation>
    <scope>NUCLEOTIDE SEQUENCE [LARGE SCALE GENOMIC DNA]</scope>
    <source>
        <strain evidence="1 2">DSM 28571</strain>
    </source>
</reference>
<dbReference type="Pfam" id="PF11042">
    <property type="entry name" value="DUF2750"/>
    <property type="match status" value="1"/>
</dbReference>
<proteinExistence type="predicted"/>
<accession>A0A1V4I7Z7</accession>